<keyword evidence="1" id="KW-1133">Transmembrane helix</keyword>
<dbReference type="Proteomes" id="UP000824890">
    <property type="component" value="Unassembled WGS sequence"/>
</dbReference>
<accession>A0ABQ7XKD2</accession>
<reference evidence="2 3" key="1">
    <citation type="submission" date="2021-05" db="EMBL/GenBank/DDBJ databases">
        <title>Genome Assembly of Synthetic Allotetraploid Brassica napus Reveals Homoeologous Exchanges between Subgenomes.</title>
        <authorList>
            <person name="Davis J.T."/>
        </authorList>
    </citation>
    <scope>NUCLEOTIDE SEQUENCE [LARGE SCALE GENOMIC DNA]</scope>
    <source>
        <strain evidence="3">cv. Da-Ae</strain>
        <tissue evidence="2">Seedling</tissue>
    </source>
</reference>
<feature type="transmembrane region" description="Helical" evidence="1">
    <location>
        <begin position="111"/>
        <end position="137"/>
    </location>
</feature>
<feature type="transmembrane region" description="Helical" evidence="1">
    <location>
        <begin position="191"/>
        <end position="217"/>
    </location>
</feature>
<sequence>SSKMCSPFFPDLKTMSSRPATTTFTGSLFSAGIEKTLAGRQDLRSQICHSLPGGLASATAGGGSRARKVCWLLFRLPQPLLSFSQCSVFLVDGGCPARSGECTSSIWERSLVVSISSFVFLCSIQFVVVSVNCGYLLRCIVESSYKAAVHLSLSNLAFGVEIVTMAIQRSAFRSSYVADLTDLVLLQRNHYGLFMCAGLEWLGIATCFMVVSIKAFIGRVMCCPTRRIQRSLMKINKSLSYWIVKP</sequence>
<comment type="caution">
    <text evidence="2">The sequence shown here is derived from an EMBL/GenBank/DDBJ whole genome shotgun (WGS) entry which is preliminary data.</text>
</comment>
<gene>
    <name evidence="2" type="ORF">HID58_008008</name>
</gene>
<feature type="non-terminal residue" evidence="2">
    <location>
        <position position="1"/>
    </location>
</feature>
<keyword evidence="1" id="KW-0472">Membrane</keyword>
<dbReference type="EMBL" id="JAGKQM010000080">
    <property type="protein sequence ID" value="KAH0855435.1"/>
    <property type="molecule type" value="Genomic_DNA"/>
</dbReference>
<protein>
    <submittedName>
        <fullName evidence="2">Uncharacterized protein</fullName>
    </submittedName>
</protein>
<feature type="transmembrane region" description="Helical" evidence="1">
    <location>
        <begin position="149"/>
        <end position="171"/>
    </location>
</feature>
<organism evidence="2 3">
    <name type="scientific">Brassica napus</name>
    <name type="common">Rape</name>
    <dbReference type="NCBI Taxonomy" id="3708"/>
    <lineage>
        <taxon>Eukaryota</taxon>
        <taxon>Viridiplantae</taxon>
        <taxon>Streptophyta</taxon>
        <taxon>Embryophyta</taxon>
        <taxon>Tracheophyta</taxon>
        <taxon>Spermatophyta</taxon>
        <taxon>Magnoliopsida</taxon>
        <taxon>eudicotyledons</taxon>
        <taxon>Gunneridae</taxon>
        <taxon>Pentapetalae</taxon>
        <taxon>rosids</taxon>
        <taxon>malvids</taxon>
        <taxon>Brassicales</taxon>
        <taxon>Brassicaceae</taxon>
        <taxon>Brassiceae</taxon>
        <taxon>Brassica</taxon>
    </lineage>
</organism>
<evidence type="ECO:0000313" key="3">
    <source>
        <dbReference type="Proteomes" id="UP000824890"/>
    </source>
</evidence>
<name>A0ABQ7XKD2_BRANA</name>
<evidence type="ECO:0000313" key="2">
    <source>
        <dbReference type="EMBL" id="KAH0855435.1"/>
    </source>
</evidence>
<evidence type="ECO:0000256" key="1">
    <source>
        <dbReference type="SAM" id="Phobius"/>
    </source>
</evidence>
<proteinExistence type="predicted"/>
<keyword evidence="1" id="KW-0812">Transmembrane</keyword>
<keyword evidence="3" id="KW-1185">Reference proteome</keyword>